<evidence type="ECO:0000313" key="2">
    <source>
        <dbReference type="EMBL" id="EXZ72651.1"/>
    </source>
</evidence>
<dbReference type="GO" id="GO:0009288">
    <property type="term" value="C:bacterial-type flagellum"/>
    <property type="evidence" value="ECO:0007669"/>
    <property type="project" value="InterPro"/>
</dbReference>
<dbReference type="Pfam" id="PF12784">
    <property type="entry name" value="PDDEXK_2"/>
    <property type="match status" value="1"/>
</dbReference>
<gene>
    <name evidence="2" type="ORF">M123_3017</name>
</gene>
<dbReference type="InterPro" id="IPR010106">
    <property type="entry name" value="RpnA"/>
</dbReference>
<dbReference type="PANTHER" id="PTHR41317:SF1">
    <property type="entry name" value="PD-(D_E)XK NUCLEASE FAMILY TRANSPOSASE"/>
    <property type="match status" value="1"/>
</dbReference>
<dbReference type="Proteomes" id="UP000020938">
    <property type="component" value="Unassembled WGS sequence"/>
</dbReference>
<reference evidence="2 3" key="1">
    <citation type="submission" date="2014-02" db="EMBL/GenBank/DDBJ databases">
        <authorList>
            <person name="Sears C."/>
            <person name="Carroll K."/>
            <person name="Sack B.R."/>
            <person name="Qadri F."/>
            <person name="Myers L.L."/>
            <person name="Chung G.-T."/>
            <person name="Escheverria P."/>
            <person name="Fraser C.M."/>
            <person name="Sadzewicz L."/>
            <person name="Shefchek K.A."/>
            <person name="Tallon L."/>
            <person name="Das S.P."/>
            <person name="Daugherty S."/>
            <person name="Mongodin E.F."/>
        </authorList>
    </citation>
    <scope>NUCLEOTIDE SEQUENCE [LARGE SCALE GENOMIC DNA]</scope>
    <source>
        <strain evidence="2 3">3976T8</strain>
    </source>
</reference>
<evidence type="ECO:0000256" key="1">
    <source>
        <dbReference type="SAM" id="MobiDB-lite"/>
    </source>
</evidence>
<accession>A0A016E6B2</accession>
<feature type="region of interest" description="Disordered" evidence="1">
    <location>
        <begin position="246"/>
        <end position="278"/>
    </location>
</feature>
<protein>
    <recommendedName>
        <fullName evidence="4">Rpn family recombination-promoting nuclease/putative transposase</fullName>
    </recommendedName>
</protein>
<dbReference type="PANTHER" id="PTHR41317">
    <property type="entry name" value="PD-(D_E)XK NUCLEASE FAMILY TRANSPOSASE"/>
    <property type="match status" value="1"/>
</dbReference>
<dbReference type="PATRIC" id="fig|1339314.3.peg.3187"/>
<sequence length="314" mass="35839">MEQKDRYIRFDWAVKRLLRNKANFGVLEGFLTVLLGEPIRIVEILESEGNQLNETDKFNRVDIKARNSKDEIIIVEVQNTREIYYLERILFGVAKAITEHIELGQLYSEVKKVYSISILYFDIGRGTDYLYHGQNSFVGVHTGDLLEVSTKEKDAIVRKLPAEIFPEYFLIRVNEFNKVAVTPLEEWIEYLKTGVIHPDTKAPGLEEARRKLVYYNMNKAEQLAYDEHINAIMIQNDVLSTAAMEGRQEGLAEGRQEGLAEGRQEGLAEGRQEGLAEGRMEEKQANARRMKALNLPVETICQVTGLSAGEIENL</sequence>
<name>A0A016E6B2_BACFG</name>
<proteinExistence type="predicted"/>
<evidence type="ECO:0008006" key="4">
    <source>
        <dbReference type="Google" id="ProtNLM"/>
    </source>
</evidence>
<dbReference type="NCBIfam" id="TIGR01784">
    <property type="entry name" value="T_den_put_tspse"/>
    <property type="match status" value="1"/>
</dbReference>
<dbReference type="EMBL" id="JGDS01000057">
    <property type="protein sequence ID" value="EXZ72651.1"/>
    <property type="molecule type" value="Genomic_DNA"/>
</dbReference>
<dbReference type="PRINTS" id="PR01003">
    <property type="entry name" value="FLGFLIH"/>
</dbReference>
<dbReference type="GO" id="GO:0003774">
    <property type="term" value="F:cytoskeletal motor activity"/>
    <property type="evidence" value="ECO:0007669"/>
    <property type="project" value="InterPro"/>
</dbReference>
<organism evidence="2 3">
    <name type="scientific">Bacteroides fragilis str. 3976T8</name>
    <dbReference type="NCBI Taxonomy" id="1339314"/>
    <lineage>
        <taxon>Bacteria</taxon>
        <taxon>Pseudomonadati</taxon>
        <taxon>Bacteroidota</taxon>
        <taxon>Bacteroidia</taxon>
        <taxon>Bacteroidales</taxon>
        <taxon>Bacteroidaceae</taxon>
        <taxon>Bacteroides</taxon>
    </lineage>
</organism>
<dbReference type="InterPro" id="IPR000563">
    <property type="entry name" value="Flag_FliH"/>
</dbReference>
<comment type="caution">
    <text evidence="2">The sequence shown here is derived from an EMBL/GenBank/DDBJ whole genome shotgun (WGS) entry which is preliminary data.</text>
</comment>
<dbReference type="GO" id="GO:0071973">
    <property type="term" value="P:bacterial-type flagellum-dependent cell motility"/>
    <property type="evidence" value="ECO:0007669"/>
    <property type="project" value="InterPro"/>
</dbReference>
<evidence type="ECO:0000313" key="3">
    <source>
        <dbReference type="Proteomes" id="UP000020938"/>
    </source>
</evidence>
<dbReference type="AlphaFoldDB" id="A0A016E6B2"/>